<evidence type="ECO:0000313" key="3">
    <source>
        <dbReference type="Proteomes" id="UP000621859"/>
    </source>
</evidence>
<protein>
    <submittedName>
        <fullName evidence="2">Uncharacterized protein</fullName>
    </submittedName>
</protein>
<dbReference type="Gene3D" id="2.40.360.20">
    <property type="match status" value="1"/>
</dbReference>
<reference evidence="3" key="1">
    <citation type="journal article" date="2019" name="Int. J. Syst. Evol. Microbiol.">
        <title>The Global Catalogue of Microorganisms (GCM) 10K type strain sequencing project: providing services to taxonomists for standard genome sequencing and annotation.</title>
        <authorList>
            <consortium name="The Broad Institute Genomics Platform"/>
            <consortium name="The Broad Institute Genome Sequencing Center for Infectious Disease"/>
            <person name="Wu L."/>
            <person name="Ma J."/>
        </authorList>
    </citation>
    <scope>NUCLEOTIDE SEQUENCE [LARGE SCALE GENOMIC DNA]</scope>
    <source>
        <strain evidence="3">CGMCC 1.8860</strain>
    </source>
</reference>
<evidence type="ECO:0000313" key="2">
    <source>
        <dbReference type="EMBL" id="GGP24814.1"/>
    </source>
</evidence>
<evidence type="ECO:0000256" key="1">
    <source>
        <dbReference type="SAM" id="SignalP"/>
    </source>
</evidence>
<proteinExistence type="predicted"/>
<dbReference type="Proteomes" id="UP000621859">
    <property type="component" value="Unassembled WGS sequence"/>
</dbReference>
<dbReference type="EMBL" id="BMLY01000001">
    <property type="protein sequence ID" value="GGP24814.1"/>
    <property type="molecule type" value="Genomic_DNA"/>
</dbReference>
<keyword evidence="3" id="KW-1185">Reference proteome</keyword>
<organism evidence="2 3">
    <name type="scientific">Silvimonas amylolytica</name>
    <dbReference type="NCBI Taxonomy" id="449663"/>
    <lineage>
        <taxon>Bacteria</taxon>
        <taxon>Pseudomonadati</taxon>
        <taxon>Pseudomonadota</taxon>
        <taxon>Betaproteobacteria</taxon>
        <taxon>Neisseriales</taxon>
        <taxon>Chitinibacteraceae</taxon>
        <taxon>Silvimonas</taxon>
    </lineage>
</organism>
<dbReference type="RefSeq" id="WP_188688682.1">
    <property type="nucleotide sequence ID" value="NZ_BMLY01000001.1"/>
</dbReference>
<comment type="caution">
    <text evidence="2">The sequence shown here is derived from an EMBL/GenBank/DDBJ whole genome shotgun (WGS) entry which is preliminary data.</text>
</comment>
<feature type="chain" id="PRO_5046575537" evidence="1">
    <location>
        <begin position="20"/>
        <end position="209"/>
    </location>
</feature>
<keyword evidence="1" id="KW-0732">Signal</keyword>
<feature type="signal peptide" evidence="1">
    <location>
        <begin position="1"/>
        <end position="19"/>
    </location>
</feature>
<name>A0ABQ2PGS9_9NEIS</name>
<accession>A0ABQ2PGS9</accession>
<gene>
    <name evidence="2" type="ORF">GCM10010971_06330</name>
</gene>
<sequence>MKFAFAILPALLFCTLCYAADNDAPNIQVGDTWQYQDTTETASGSNQTTKQITVTRVAAGNIEYTLQQNNTTQTRTAQADWGRIQTVNGQDRVIDRPLFFPVEHGQSWNLHSAGPVSDKGTAIEVRDEQYNVDGVEMVNVPAGRFKTFRVEAQAQWTIEPGHIQGHSTRTLWYAPDAKRWVKAEETTYDAKDLQRAHVTEELMSLKVAP</sequence>